<comment type="caution">
    <text evidence="1">The sequence shown here is derived from an EMBL/GenBank/DDBJ whole genome shotgun (WGS) entry which is preliminary data.</text>
</comment>
<gene>
    <name evidence="1" type="ORF">LY79DRAFT_567315</name>
</gene>
<evidence type="ECO:0000313" key="2">
    <source>
        <dbReference type="Proteomes" id="UP001230504"/>
    </source>
</evidence>
<dbReference type="RefSeq" id="XP_060409578.1">
    <property type="nucleotide sequence ID" value="XM_060558883.1"/>
</dbReference>
<proteinExistence type="predicted"/>
<protein>
    <submittedName>
        <fullName evidence="1">Uncharacterized protein</fullName>
    </submittedName>
</protein>
<sequence>MDKSPSQKLLSSGSSIFAPFPACLCPYLVCTYGYVSVDTTVRGGGTLVSTYLHSPLVRAAYARTYLYRGDKEPRTSQPNLFRILTIVGLWDAGIPGRRVWLASRLEPHYCTRCFRSPAPSSMPTQSRVGRTNTQGAARRRHLAIELETCYSSCQDT</sequence>
<organism evidence="1 2">
    <name type="scientific">Colletotrichum navitas</name>
    <dbReference type="NCBI Taxonomy" id="681940"/>
    <lineage>
        <taxon>Eukaryota</taxon>
        <taxon>Fungi</taxon>
        <taxon>Dikarya</taxon>
        <taxon>Ascomycota</taxon>
        <taxon>Pezizomycotina</taxon>
        <taxon>Sordariomycetes</taxon>
        <taxon>Hypocreomycetidae</taxon>
        <taxon>Glomerellales</taxon>
        <taxon>Glomerellaceae</taxon>
        <taxon>Colletotrichum</taxon>
        <taxon>Colletotrichum graminicola species complex</taxon>
    </lineage>
</organism>
<reference evidence="1" key="1">
    <citation type="submission" date="2021-06" db="EMBL/GenBank/DDBJ databases">
        <title>Comparative genomics, transcriptomics and evolutionary studies reveal genomic signatures of adaptation to plant cell wall in hemibiotrophic fungi.</title>
        <authorList>
            <consortium name="DOE Joint Genome Institute"/>
            <person name="Baroncelli R."/>
            <person name="Diaz J.F."/>
            <person name="Benocci T."/>
            <person name="Peng M."/>
            <person name="Battaglia E."/>
            <person name="Haridas S."/>
            <person name="Andreopoulos W."/>
            <person name="Labutti K."/>
            <person name="Pangilinan J."/>
            <person name="Floch G.L."/>
            <person name="Makela M.R."/>
            <person name="Henrissat B."/>
            <person name="Grigoriev I.V."/>
            <person name="Crouch J.A."/>
            <person name="De Vries R.P."/>
            <person name="Sukno S.A."/>
            <person name="Thon M.R."/>
        </authorList>
    </citation>
    <scope>NUCLEOTIDE SEQUENCE</scope>
    <source>
        <strain evidence="1">CBS 125086</strain>
    </source>
</reference>
<keyword evidence="2" id="KW-1185">Reference proteome</keyword>
<accession>A0AAD8UYN7</accession>
<evidence type="ECO:0000313" key="1">
    <source>
        <dbReference type="EMBL" id="KAK1574016.1"/>
    </source>
</evidence>
<dbReference type="EMBL" id="JAHLJV010000082">
    <property type="protein sequence ID" value="KAK1574016.1"/>
    <property type="molecule type" value="Genomic_DNA"/>
</dbReference>
<dbReference type="Proteomes" id="UP001230504">
    <property type="component" value="Unassembled WGS sequence"/>
</dbReference>
<dbReference type="GeneID" id="85443123"/>
<dbReference type="AlphaFoldDB" id="A0AAD8UYN7"/>
<name>A0AAD8UYN7_9PEZI</name>